<evidence type="ECO:0000256" key="2">
    <source>
        <dbReference type="ARBA" id="ARBA00022741"/>
    </source>
</evidence>
<evidence type="ECO:0000259" key="5">
    <source>
        <dbReference type="Pfam" id="PF00749"/>
    </source>
</evidence>
<dbReference type="AlphaFoldDB" id="X0YBS4"/>
<feature type="domain" description="Glutamyl/glutaminyl-tRNA synthetase class Ib catalytic" evidence="5">
    <location>
        <begin position="2"/>
        <end position="167"/>
    </location>
</feature>
<keyword evidence="1" id="KW-0436">Ligase</keyword>
<dbReference type="PRINTS" id="PR00987">
    <property type="entry name" value="TRNASYNTHGLU"/>
</dbReference>
<dbReference type="GO" id="GO:0005829">
    <property type="term" value="C:cytosol"/>
    <property type="evidence" value="ECO:0007669"/>
    <property type="project" value="TreeGrafter"/>
</dbReference>
<dbReference type="GO" id="GO:0005524">
    <property type="term" value="F:ATP binding"/>
    <property type="evidence" value="ECO:0007669"/>
    <property type="project" value="UniProtKB-KW"/>
</dbReference>
<dbReference type="InterPro" id="IPR014729">
    <property type="entry name" value="Rossmann-like_a/b/a_fold"/>
</dbReference>
<dbReference type="GO" id="GO:0004818">
    <property type="term" value="F:glutamate-tRNA ligase activity"/>
    <property type="evidence" value="ECO:0007669"/>
    <property type="project" value="TreeGrafter"/>
</dbReference>
<evidence type="ECO:0000313" key="6">
    <source>
        <dbReference type="EMBL" id="GAG44737.1"/>
    </source>
</evidence>
<dbReference type="GO" id="GO:0006424">
    <property type="term" value="P:glutamyl-tRNA aminoacylation"/>
    <property type="evidence" value="ECO:0007669"/>
    <property type="project" value="TreeGrafter"/>
</dbReference>
<protein>
    <recommendedName>
        <fullName evidence="5">Glutamyl/glutaminyl-tRNA synthetase class Ib catalytic domain-containing protein</fullName>
    </recommendedName>
</protein>
<dbReference type="SUPFAM" id="SSF52374">
    <property type="entry name" value="Nucleotidylyl transferase"/>
    <property type="match status" value="1"/>
</dbReference>
<accession>X0YBS4</accession>
<dbReference type="EMBL" id="BARS01056676">
    <property type="protein sequence ID" value="GAG44737.1"/>
    <property type="molecule type" value="Genomic_DNA"/>
</dbReference>
<evidence type="ECO:0000256" key="4">
    <source>
        <dbReference type="ARBA" id="ARBA00023146"/>
    </source>
</evidence>
<sequence length="168" mass="19138">MRIAPSPTGPPHVGTAYIALFDYVFARQNDGDFVLRIEDTDRERSTPESERLIVEALRWMGLQWDEGPDVGGPYGPYRQSERADVYREHARQLLEAGAVYRCFCTSERLADVRRAKHSRERKPGYDRLCRGLSEGEIQAQLDAGVPYTLRLKAPLAGETRFEDRVRGP</sequence>
<dbReference type="InterPro" id="IPR000924">
    <property type="entry name" value="Glu/Gln-tRNA-synth"/>
</dbReference>
<keyword evidence="4" id="KW-0030">Aminoacyl-tRNA synthetase</keyword>
<dbReference type="Gene3D" id="3.40.50.620">
    <property type="entry name" value="HUPs"/>
    <property type="match status" value="1"/>
</dbReference>
<comment type="caution">
    <text evidence="6">The sequence shown here is derived from an EMBL/GenBank/DDBJ whole genome shotgun (WGS) entry which is preliminary data.</text>
</comment>
<evidence type="ECO:0000256" key="3">
    <source>
        <dbReference type="ARBA" id="ARBA00022840"/>
    </source>
</evidence>
<feature type="non-terminal residue" evidence="6">
    <location>
        <position position="168"/>
    </location>
</feature>
<dbReference type="Pfam" id="PF00749">
    <property type="entry name" value="tRNA-synt_1c"/>
    <property type="match status" value="1"/>
</dbReference>
<dbReference type="InterPro" id="IPR020058">
    <property type="entry name" value="Glu/Gln-tRNA-synth_Ib_cat-dom"/>
</dbReference>
<dbReference type="PANTHER" id="PTHR43311">
    <property type="entry name" value="GLUTAMATE--TRNA LIGASE"/>
    <property type="match status" value="1"/>
</dbReference>
<dbReference type="InterPro" id="IPR049940">
    <property type="entry name" value="GluQ/Sye"/>
</dbReference>
<gene>
    <name evidence="6" type="ORF">S01H1_83384</name>
</gene>
<evidence type="ECO:0000256" key="1">
    <source>
        <dbReference type="ARBA" id="ARBA00022598"/>
    </source>
</evidence>
<proteinExistence type="predicted"/>
<dbReference type="InterPro" id="IPR001412">
    <property type="entry name" value="aa-tRNA-synth_I_CS"/>
</dbReference>
<dbReference type="PROSITE" id="PS00178">
    <property type="entry name" value="AA_TRNA_LIGASE_I"/>
    <property type="match status" value="1"/>
</dbReference>
<organism evidence="6">
    <name type="scientific">marine sediment metagenome</name>
    <dbReference type="NCBI Taxonomy" id="412755"/>
    <lineage>
        <taxon>unclassified sequences</taxon>
        <taxon>metagenomes</taxon>
        <taxon>ecological metagenomes</taxon>
    </lineage>
</organism>
<keyword evidence="3" id="KW-0067">ATP-binding</keyword>
<name>X0YBS4_9ZZZZ</name>
<keyword evidence="2" id="KW-0547">Nucleotide-binding</keyword>
<dbReference type="PANTHER" id="PTHR43311:SF2">
    <property type="entry name" value="GLUTAMATE--TRNA LIGASE, MITOCHONDRIAL-RELATED"/>
    <property type="match status" value="1"/>
</dbReference>
<reference evidence="6" key="1">
    <citation type="journal article" date="2014" name="Front. Microbiol.">
        <title>High frequency of phylogenetically diverse reductive dehalogenase-homologous genes in deep subseafloor sedimentary metagenomes.</title>
        <authorList>
            <person name="Kawai M."/>
            <person name="Futagami T."/>
            <person name="Toyoda A."/>
            <person name="Takaki Y."/>
            <person name="Nishi S."/>
            <person name="Hori S."/>
            <person name="Arai W."/>
            <person name="Tsubouchi T."/>
            <person name="Morono Y."/>
            <person name="Uchiyama I."/>
            <person name="Ito T."/>
            <person name="Fujiyama A."/>
            <person name="Inagaki F."/>
            <person name="Takami H."/>
        </authorList>
    </citation>
    <scope>NUCLEOTIDE SEQUENCE</scope>
    <source>
        <strain evidence="6">Expedition CK06-06</strain>
    </source>
</reference>